<evidence type="ECO:0000256" key="2">
    <source>
        <dbReference type="ARBA" id="ARBA00004819"/>
    </source>
</evidence>
<proteinExistence type="inferred from homology"/>
<dbReference type="PROSITE" id="PS00600">
    <property type="entry name" value="AA_TRANSFER_CLASS_3"/>
    <property type="match status" value="1"/>
</dbReference>
<keyword evidence="6 7" id="KW-0627">Porphyrin biosynthesis</keyword>
<comment type="subcellular location">
    <subcellularLocation>
        <location evidence="7">Cytoplasm</location>
    </subcellularLocation>
</comment>
<evidence type="ECO:0000256" key="3">
    <source>
        <dbReference type="ARBA" id="ARBA00008981"/>
    </source>
</evidence>
<dbReference type="CDD" id="cd00610">
    <property type="entry name" value="OAT_like"/>
    <property type="match status" value="1"/>
</dbReference>
<dbReference type="Proteomes" id="UP001460888">
    <property type="component" value="Unassembled WGS sequence"/>
</dbReference>
<comment type="similarity">
    <text evidence="3 7">Belongs to the class-III pyridoxal-phosphate-dependent aminotransferase family. HemL subfamily.</text>
</comment>
<dbReference type="InterPro" id="IPR015422">
    <property type="entry name" value="PyrdxlP-dep_Trfase_small"/>
</dbReference>
<dbReference type="Gene3D" id="3.40.640.10">
    <property type="entry name" value="Type I PLP-dependent aspartate aminotransferase-like (Major domain)"/>
    <property type="match status" value="1"/>
</dbReference>
<organism evidence="8 9">
    <name type="scientific">Salinisphaera dokdonensis CL-ES53</name>
    <dbReference type="NCBI Taxonomy" id="1304272"/>
    <lineage>
        <taxon>Bacteria</taxon>
        <taxon>Pseudomonadati</taxon>
        <taxon>Pseudomonadota</taxon>
        <taxon>Gammaproteobacteria</taxon>
        <taxon>Salinisphaerales</taxon>
        <taxon>Salinisphaeraceae</taxon>
        <taxon>Salinisphaera</taxon>
    </lineage>
</organism>
<evidence type="ECO:0000256" key="7">
    <source>
        <dbReference type="HAMAP-Rule" id="MF_00375"/>
    </source>
</evidence>
<dbReference type="NCBIfam" id="NF000818">
    <property type="entry name" value="PRK00062.1"/>
    <property type="match status" value="1"/>
</dbReference>
<evidence type="ECO:0000256" key="1">
    <source>
        <dbReference type="ARBA" id="ARBA00001933"/>
    </source>
</evidence>
<comment type="subunit">
    <text evidence="7">Homodimer.</text>
</comment>
<keyword evidence="5 7" id="KW-0413">Isomerase</keyword>
<comment type="pathway">
    <text evidence="2">Porphyrin-containing compound metabolism; protoporphyrin-IX biosynthesis; 5-aminolevulinate from L-glutamyl-tRNA(Glu): step 2/2.</text>
</comment>
<evidence type="ECO:0000313" key="8">
    <source>
        <dbReference type="EMBL" id="MES1929694.1"/>
    </source>
</evidence>
<dbReference type="Gene3D" id="3.90.1150.10">
    <property type="entry name" value="Aspartate Aminotransferase, domain 1"/>
    <property type="match status" value="1"/>
</dbReference>
<sequence>MTQTANAQWQRPGPRSAELFERAARVTPGGVNSPVRAFSGVGGTPAFIDHASGAYIYDVDGNEYVDYVGSFGPMILGHAHPAVVEAVQQQASKGLSFGAPTGLETELAELVCSMVDSIESVRMVNSGTEAAMTALRLARGHTGRKKVIKFAGNYHGHVDALLVNAGSGALTLGIPGSPGVPEAVVQDTLVATYNDLDSVAEAFKAHGDDVACVMVEPVAGNMNCVPPEDGFLQGLRDLCDEYGALLVFDEVMTGFRVHPGCAQAHFGVTPDVTALGKIVGGGMPVGAVGGPSKVMETLAPTGPVYQAGTLSGHPLGMAAGIATLSRLKDGSVHEAIAPKLDSLLQGLQQCADKHGVPFLTQRVGAMFGMFFTDASRVSRFDDVAACDTDKFAVFFHTMLDHGVYLAPSAFEAGFISQAHDDTAIQRTLEAADAAFAAVAQA</sequence>
<dbReference type="EC" id="5.4.3.8" evidence="7"/>
<dbReference type="InterPro" id="IPR049704">
    <property type="entry name" value="Aminotrans_3_PPA_site"/>
</dbReference>
<dbReference type="InterPro" id="IPR004639">
    <property type="entry name" value="4pyrrol_synth_GluAld_NH2Trfase"/>
</dbReference>
<comment type="catalytic activity">
    <reaction evidence="7">
        <text>(S)-4-amino-5-oxopentanoate = 5-aminolevulinate</text>
        <dbReference type="Rhea" id="RHEA:14265"/>
        <dbReference type="ChEBI" id="CHEBI:57501"/>
        <dbReference type="ChEBI" id="CHEBI:356416"/>
        <dbReference type="EC" id="5.4.3.8"/>
    </reaction>
</comment>
<name>A0ABV2B2Q8_9GAMM</name>
<keyword evidence="7" id="KW-0963">Cytoplasm</keyword>
<dbReference type="Pfam" id="PF00202">
    <property type="entry name" value="Aminotran_3"/>
    <property type="match status" value="1"/>
</dbReference>
<dbReference type="InterPro" id="IPR005814">
    <property type="entry name" value="Aminotrans_3"/>
</dbReference>
<protein>
    <recommendedName>
        <fullName evidence="7">Glutamate-1-semialdehyde 2,1-aminomutase</fullName>
        <shortName evidence="7">GSA</shortName>
        <ecNumber evidence="7">5.4.3.8</ecNumber>
    </recommendedName>
    <alternativeName>
        <fullName evidence="7">Glutamate-1-semialdehyde aminotransferase</fullName>
        <shortName evidence="7">GSA-AT</shortName>
    </alternativeName>
</protein>
<dbReference type="HAMAP" id="MF_00375">
    <property type="entry name" value="HemL_aminotrans_3"/>
    <property type="match status" value="1"/>
</dbReference>
<dbReference type="InterPro" id="IPR015424">
    <property type="entry name" value="PyrdxlP-dep_Trfase"/>
</dbReference>
<dbReference type="EMBL" id="APND01000003">
    <property type="protein sequence ID" value="MES1929694.1"/>
    <property type="molecule type" value="Genomic_DNA"/>
</dbReference>
<evidence type="ECO:0000256" key="4">
    <source>
        <dbReference type="ARBA" id="ARBA00022898"/>
    </source>
</evidence>
<dbReference type="PANTHER" id="PTHR43713">
    <property type="entry name" value="GLUTAMATE-1-SEMIALDEHYDE 2,1-AMINOMUTASE"/>
    <property type="match status" value="1"/>
</dbReference>
<keyword evidence="8" id="KW-0808">Transferase</keyword>
<dbReference type="GO" id="GO:0008483">
    <property type="term" value="F:transaminase activity"/>
    <property type="evidence" value="ECO:0007669"/>
    <property type="project" value="UniProtKB-KW"/>
</dbReference>
<keyword evidence="8" id="KW-0032">Aminotransferase</keyword>
<dbReference type="InterPro" id="IPR015421">
    <property type="entry name" value="PyrdxlP-dep_Trfase_major"/>
</dbReference>
<accession>A0ABV2B2Q8</accession>
<evidence type="ECO:0000256" key="5">
    <source>
        <dbReference type="ARBA" id="ARBA00023235"/>
    </source>
</evidence>
<dbReference type="RefSeq" id="WP_353111198.1">
    <property type="nucleotide sequence ID" value="NZ_APND01000003.1"/>
</dbReference>
<dbReference type="GO" id="GO:0042286">
    <property type="term" value="F:glutamate-1-semialdehyde 2,1-aminomutase activity"/>
    <property type="evidence" value="ECO:0007669"/>
    <property type="project" value="UniProtKB-EC"/>
</dbReference>
<reference evidence="8 9" key="1">
    <citation type="submission" date="2013-03" db="EMBL/GenBank/DDBJ databases">
        <title>Salinisphaera dokdonensis CL-ES53 Genome Sequencing.</title>
        <authorList>
            <person name="Li C."/>
            <person name="Lai Q."/>
            <person name="Shao Z."/>
        </authorList>
    </citation>
    <scope>NUCLEOTIDE SEQUENCE [LARGE SCALE GENOMIC DNA]</scope>
    <source>
        <strain evidence="8 9">CL-ES53</strain>
    </source>
</reference>
<feature type="modified residue" description="N6-(pyridoxal phosphate)lysine" evidence="7">
    <location>
        <position position="277"/>
    </location>
</feature>
<keyword evidence="4 7" id="KW-0663">Pyridoxal phosphate</keyword>
<dbReference type="SUPFAM" id="SSF53383">
    <property type="entry name" value="PLP-dependent transferases"/>
    <property type="match status" value="1"/>
</dbReference>
<comment type="caution">
    <text evidence="8">The sequence shown here is derived from an EMBL/GenBank/DDBJ whole genome shotgun (WGS) entry which is preliminary data.</text>
</comment>
<dbReference type="PANTHER" id="PTHR43713:SF3">
    <property type="entry name" value="GLUTAMATE-1-SEMIALDEHYDE 2,1-AMINOMUTASE 1, CHLOROPLASTIC-RELATED"/>
    <property type="match status" value="1"/>
</dbReference>
<evidence type="ECO:0000256" key="6">
    <source>
        <dbReference type="ARBA" id="ARBA00023244"/>
    </source>
</evidence>
<gene>
    <name evidence="7" type="primary">hemL</name>
    <name evidence="8" type="ORF">SADO_10569</name>
</gene>
<comment type="cofactor">
    <cofactor evidence="1 7">
        <name>pyridoxal 5'-phosphate</name>
        <dbReference type="ChEBI" id="CHEBI:597326"/>
    </cofactor>
</comment>
<keyword evidence="9" id="KW-1185">Reference proteome</keyword>
<evidence type="ECO:0000313" key="9">
    <source>
        <dbReference type="Proteomes" id="UP001460888"/>
    </source>
</evidence>
<dbReference type="NCBIfam" id="TIGR00713">
    <property type="entry name" value="hemL"/>
    <property type="match status" value="1"/>
</dbReference>